<name>A0AAV7VUB1_PLEWA</name>
<organism evidence="1 2">
    <name type="scientific">Pleurodeles waltl</name>
    <name type="common">Iberian ribbed newt</name>
    <dbReference type="NCBI Taxonomy" id="8319"/>
    <lineage>
        <taxon>Eukaryota</taxon>
        <taxon>Metazoa</taxon>
        <taxon>Chordata</taxon>
        <taxon>Craniata</taxon>
        <taxon>Vertebrata</taxon>
        <taxon>Euteleostomi</taxon>
        <taxon>Amphibia</taxon>
        <taxon>Batrachia</taxon>
        <taxon>Caudata</taxon>
        <taxon>Salamandroidea</taxon>
        <taxon>Salamandridae</taxon>
        <taxon>Pleurodelinae</taxon>
        <taxon>Pleurodeles</taxon>
    </lineage>
</organism>
<dbReference type="EMBL" id="JANPWB010000003">
    <property type="protein sequence ID" value="KAJ1204404.1"/>
    <property type="molecule type" value="Genomic_DNA"/>
</dbReference>
<reference evidence="1" key="1">
    <citation type="journal article" date="2022" name="bioRxiv">
        <title>Sequencing and chromosome-scale assembly of the giantPleurodeles waltlgenome.</title>
        <authorList>
            <person name="Brown T."/>
            <person name="Elewa A."/>
            <person name="Iarovenko S."/>
            <person name="Subramanian E."/>
            <person name="Araus A.J."/>
            <person name="Petzold A."/>
            <person name="Susuki M."/>
            <person name="Suzuki K.-i.T."/>
            <person name="Hayashi T."/>
            <person name="Toyoda A."/>
            <person name="Oliveira C."/>
            <person name="Osipova E."/>
            <person name="Leigh N.D."/>
            <person name="Simon A."/>
            <person name="Yun M.H."/>
        </authorList>
    </citation>
    <scope>NUCLEOTIDE SEQUENCE</scope>
    <source>
        <strain evidence="1">20211129_DDA</strain>
        <tissue evidence="1">Liver</tissue>
    </source>
</reference>
<sequence>MFIGATERPERLCRSVPYNCSNRSDRETALIRATERPERLCRSAPYKSSNQRRARIFASALLICAARCSARQRKYVVQLCVQWSAFTNPIRRIHQTEPQLPQRTGAWKAAGERHSAIEAQLLPKKPRHNLQEVLALGNSCRARGKMIAVENSKYYSDEMHACNEKTGEIG</sequence>
<comment type="caution">
    <text evidence="1">The sequence shown here is derived from an EMBL/GenBank/DDBJ whole genome shotgun (WGS) entry which is preliminary data.</text>
</comment>
<protein>
    <submittedName>
        <fullName evidence="1">Uncharacterized protein</fullName>
    </submittedName>
</protein>
<evidence type="ECO:0000313" key="1">
    <source>
        <dbReference type="EMBL" id="KAJ1204404.1"/>
    </source>
</evidence>
<keyword evidence="2" id="KW-1185">Reference proteome</keyword>
<accession>A0AAV7VUB1</accession>
<gene>
    <name evidence="1" type="ORF">NDU88_008182</name>
</gene>
<dbReference type="Proteomes" id="UP001066276">
    <property type="component" value="Chromosome 2_1"/>
</dbReference>
<evidence type="ECO:0000313" key="2">
    <source>
        <dbReference type="Proteomes" id="UP001066276"/>
    </source>
</evidence>
<dbReference type="AlphaFoldDB" id="A0AAV7VUB1"/>
<proteinExistence type="predicted"/>